<dbReference type="AlphaFoldDB" id="A0A9X1ZRR4"/>
<keyword evidence="2" id="KW-1185">Reference proteome</keyword>
<evidence type="ECO:0000313" key="2">
    <source>
        <dbReference type="Proteomes" id="UP001139333"/>
    </source>
</evidence>
<gene>
    <name evidence="1" type="ORF">L2672_09305</name>
</gene>
<sequence length="238" mass="26092">MSTENMNSYHSNMSRRESLKLLGTLSAMTIIPMVTGCSLTSKSTKGHWPTLNLAPITAKGYGKDPNLIIPPSSPWPKTLTASQLNLVAVLADIIVPEENGFPAASQVNVPDVVDEWVSAPYSRQQNDRVVILSTLIWIDDEAKLRFNKEFVQLSNKQQLAIMDDIAYRAPDLAEEFVQIAEAFALFRGLVLAAYFCSPAGMKDIGYMGNVPIVGDYPGPTPEAKDHLDKVLKELGLEA</sequence>
<name>A0A9X1ZRR4_9GAMM</name>
<organism evidence="1 2">
    <name type="scientific">Shewanella gaetbuli</name>
    <dbReference type="NCBI Taxonomy" id="220752"/>
    <lineage>
        <taxon>Bacteria</taxon>
        <taxon>Pseudomonadati</taxon>
        <taxon>Pseudomonadota</taxon>
        <taxon>Gammaproteobacteria</taxon>
        <taxon>Alteromonadales</taxon>
        <taxon>Shewanellaceae</taxon>
        <taxon>Shewanella</taxon>
    </lineage>
</organism>
<dbReference type="EMBL" id="JAKIKP010000005">
    <property type="protein sequence ID" value="MCL1142888.1"/>
    <property type="molecule type" value="Genomic_DNA"/>
</dbReference>
<accession>A0A9X1ZRR4</accession>
<reference evidence="1" key="1">
    <citation type="submission" date="2022-01" db="EMBL/GenBank/DDBJ databases">
        <title>Whole genome-based taxonomy of the Shewanellaceae.</title>
        <authorList>
            <person name="Martin-Rodriguez A.J."/>
        </authorList>
    </citation>
    <scope>NUCLEOTIDE SEQUENCE</scope>
    <source>
        <strain evidence="1">DSM 16422</strain>
    </source>
</reference>
<dbReference type="RefSeq" id="WP_248995567.1">
    <property type="nucleotide sequence ID" value="NZ_JAKIKP010000005.1"/>
</dbReference>
<comment type="caution">
    <text evidence="1">The sequence shown here is derived from an EMBL/GenBank/DDBJ whole genome shotgun (WGS) entry which is preliminary data.</text>
</comment>
<protein>
    <submittedName>
        <fullName evidence="1">Gluconate 2-dehydrogenase subunit 3 family protein</fullName>
    </submittedName>
</protein>
<dbReference type="InterPro" id="IPR027056">
    <property type="entry name" value="Gluconate_2DH_su3"/>
</dbReference>
<dbReference type="Proteomes" id="UP001139333">
    <property type="component" value="Unassembled WGS sequence"/>
</dbReference>
<proteinExistence type="predicted"/>
<evidence type="ECO:0000313" key="1">
    <source>
        <dbReference type="EMBL" id="MCL1142888.1"/>
    </source>
</evidence>
<dbReference type="Pfam" id="PF13618">
    <property type="entry name" value="Gluconate_2-dh3"/>
    <property type="match status" value="1"/>
</dbReference>